<keyword evidence="8 14" id="KW-1133">Transmembrane helix</keyword>
<evidence type="ECO:0000256" key="4">
    <source>
        <dbReference type="ARBA" id="ARBA00022448"/>
    </source>
</evidence>
<evidence type="ECO:0000256" key="3">
    <source>
        <dbReference type="ARBA" id="ARBA00011291"/>
    </source>
</evidence>
<evidence type="ECO:0000256" key="2">
    <source>
        <dbReference type="ARBA" id="ARBA00008892"/>
    </source>
</evidence>
<sequence>MPQMAPLSWLSLYMIFSITLILFCIMNYYIFIPSPLTKTSSKKSSSNNFHWKW</sequence>
<comment type="subcellular location">
    <subcellularLocation>
        <location evidence="1 13">Mitochondrion membrane</location>
        <topology evidence="1 13">Single-pass membrane protein</topology>
    </subcellularLocation>
</comment>
<evidence type="ECO:0000256" key="1">
    <source>
        <dbReference type="ARBA" id="ARBA00004304"/>
    </source>
</evidence>
<evidence type="ECO:0000256" key="5">
    <source>
        <dbReference type="ARBA" id="ARBA00022547"/>
    </source>
</evidence>
<evidence type="ECO:0000313" key="15">
    <source>
        <dbReference type="EMBL" id="QLY89970.1"/>
    </source>
</evidence>
<organism evidence="15">
    <name type="scientific">Sympycnus pulicarius</name>
    <dbReference type="NCBI Taxonomy" id="2307310"/>
    <lineage>
        <taxon>Eukaryota</taxon>
        <taxon>Metazoa</taxon>
        <taxon>Ecdysozoa</taxon>
        <taxon>Arthropoda</taxon>
        <taxon>Hexapoda</taxon>
        <taxon>Insecta</taxon>
        <taxon>Pterygota</taxon>
        <taxon>Neoptera</taxon>
        <taxon>Endopterygota</taxon>
        <taxon>Diptera</taxon>
        <taxon>Brachycera</taxon>
        <taxon>Muscomorpha</taxon>
        <taxon>Empidoidea</taxon>
        <taxon>Dolichopodidae</taxon>
        <taxon>Sympycninae</taxon>
        <taxon>Sympycnus</taxon>
    </lineage>
</organism>
<comment type="function">
    <text evidence="12">Mitochondrial membrane ATP synthase (F(1)F(0) ATP synthase or Complex V) produces ATP from ADP in the presence of a proton gradient across the membrane which is generated by electron transport complexes of the respiratory chain. F-type ATPases consist of two structural domains, F(1) - containing the extramembraneous catalytic core and F(0) - containing the membrane proton channel, linked together by a central stalk and a peripheral stalk. During catalysis, ATP synthesis in the catalytic domain of F(1) is coupled via a rotary mechanism of the central stalk subunits to proton translocation. Part of the complex F(0) domain. Minor subunit located with subunit a in the membrane.</text>
</comment>
<keyword evidence="9 13" id="KW-0406">Ion transport</keyword>
<accession>A0A7D7A5H4</accession>
<dbReference type="AlphaFoldDB" id="A0A7D7A5H4"/>
<evidence type="ECO:0000256" key="14">
    <source>
        <dbReference type="SAM" id="Phobius"/>
    </source>
</evidence>
<feature type="transmembrane region" description="Helical" evidence="14">
    <location>
        <begin position="12"/>
        <end position="32"/>
    </location>
</feature>
<dbReference type="GO" id="GO:0015986">
    <property type="term" value="P:proton motive force-driven ATP synthesis"/>
    <property type="evidence" value="ECO:0007669"/>
    <property type="project" value="InterPro"/>
</dbReference>
<evidence type="ECO:0000256" key="9">
    <source>
        <dbReference type="ARBA" id="ARBA00023065"/>
    </source>
</evidence>
<comment type="similarity">
    <text evidence="2 13">Belongs to the ATPase protein 8 family.</text>
</comment>
<evidence type="ECO:0000256" key="7">
    <source>
        <dbReference type="ARBA" id="ARBA00022781"/>
    </source>
</evidence>
<protein>
    <recommendedName>
        <fullName evidence="13">ATP synthase complex subunit 8</fullName>
    </recommendedName>
</protein>
<keyword evidence="11 14" id="KW-0472">Membrane</keyword>
<keyword evidence="10 13" id="KW-0496">Mitochondrion</keyword>
<geneLocation type="mitochondrion" evidence="15"/>
<evidence type="ECO:0000256" key="6">
    <source>
        <dbReference type="ARBA" id="ARBA00022692"/>
    </source>
</evidence>
<keyword evidence="6 13" id="KW-0812">Transmembrane</keyword>
<evidence type="ECO:0000256" key="8">
    <source>
        <dbReference type="ARBA" id="ARBA00022989"/>
    </source>
</evidence>
<reference evidence="15" key="1">
    <citation type="submission" date="2020-05" db="EMBL/GenBank/DDBJ databases">
        <title>DNAmark Project.</title>
        <authorList>
            <person name="Leerhoei F."/>
        </authorList>
    </citation>
    <scope>NUCLEOTIDE SEQUENCE</scope>
    <source>
        <strain evidence="15">DM777</strain>
    </source>
</reference>
<keyword evidence="7 13" id="KW-0375">Hydrogen ion transport</keyword>
<keyword evidence="4 13" id="KW-0813">Transport</keyword>
<dbReference type="Pfam" id="PF00895">
    <property type="entry name" value="ATP-synt_8"/>
    <property type="match status" value="1"/>
</dbReference>
<evidence type="ECO:0000256" key="13">
    <source>
        <dbReference type="RuleBase" id="RU003661"/>
    </source>
</evidence>
<dbReference type="GO" id="GO:0015078">
    <property type="term" value="F:proton transmembrane transporter activity"/>
    <property type="evidence" value="ECO:0007669"/>
    <property type="project" value="InterPro"/>
</dbReference>
<comment type="subunit">
    <text evidence="3">F-type ATPases have 2 components, CF(1) - the catalytic core - and CF(0) - the membrane proton channel.</text>
</comment>
<gene>
    <name evidence="15" type="primary">ATP8</name>
</gene>
<name>A0A7D7A5H4_9MUSC</name>
<dbReference type="EMBL" id="MT483695">
    <property type="protein sequence ID" value="QLY89970.1"/>
    <property type="molecule type" value="Genomic_DNA"/>
</dbReference>
<dbReference type="InterPro" id="IPR001421">
    <property type="entry name" value="ATP8_metazoa"/>
</dbReference>
<proteinExistence type="inferred from homology"/>
<keyword evidence="5 13" id="KW-0138">CF(0)</keyword>
<dbReference type="GO" id="GO:0045259">
    <property type="term" value="C:proton-transporting ATP synthase complex"/>
    <property type="evidence" value="ECO:0007669"/>
    <property type="project" value="UniProtKB-KW"/>
</dbReference>
<evidence type="ECO:0000256" key="11">
    <source>
        <dbReference type="ARBA" id="ARBA00023136"/>
    </source>
</evidence>
<evidence type="ECO:0000256" key="10">
    <source>
        <dbReference type="ARBA" id="ARBA00023128"/>
    </source>
</evidence>
<dbReference type="GO" id="GO:0031966">
    <property type="term" value="C:mitochondrial membrane"/>
    <property type="evidence" value="ECO:0007669"/>
    <property type="project" value="UniProtKB-SubCell"/>
</dbReference>
<evidence type="ECO:0000256" key="12">
    <source>
        <dbReference type="ARBA" id="ARBA00024864"/>
    </source>
</evidence>